<dbReference type="Proteomes" id="UP000617544">
    <property type="component" value="Unassembled WGS sequence"/>
</dbReference>
<dbReference type="OMA" id="MIRFTEF"/>
<keyword evidence="1" id="KW-0175">Coiled coil</keyword>
<feature type="coiled-coil region" evidence="1">
    <location>
        <begin position="105"/>
        <end position="220"/>
    </location>
</feature>
<comment type="caution">
    <text evidence="3">The sequence shown here is derived from an EMBL/GenBank/DDBJ whole genome shotgun (WGS) entry which is preliminary data.</text>
</comment>
<evidence type="ECO:0008006" key="5">
    <source>
        <dbReference type="Google" id="ProtNLM"/>
    </source>
</evidence>
<protein>
    <recommendedName>
        <fullName evidence="5">Chromosome partition protein Smc</fullName>
    </recommendedName>
</protein>
<evidence type="ECO:0000313" key="4">
    <source>
        <dbReference type="Proteomes" id="UP000617544"/>
    </source>
</evidence>
<organism evidence="3 4">
    <name type="scientific">Pyrococcus horikoshii</name>
    <dbReference type="NCBI Taxonomy" id="53953"/>
    <lineage>
        <taxon>Archaea</taxon>
        <taxon>Methanobacteriati</taxon>
        <taxon>Methanobacteriota</taxon>
        <taxon>Thermococci</taxon>
        <taxon>Thermococcales</taxon>
        <taxon>Thermococcaceae</taxon>
        <taxon>Pyrococcus</taxon>
    </lineage>
</organism>
<evidence type="ECO:0000313" key="3">
    <source>
        <dbReference type="EMBL" id="HII60202.1"/>
    </source>
</evidence>
<dbReference type="GeneID" id="1443510"/>
<dbReference type="EMBL" id="DUJN01000002">
    <property type="protein sequence ID" value="HII60202.1"/>
    <property type="molecule type" value="Genomic_DNA"/>
</dbReference>
<keyword evidence="2" id="KW-0472">Membrane</keyword>
<feature type="transmembrane region" description="Helical" evidence="2">
    <location>
        <begin position="235"/>
        <end position="259"/>
    </location>
</feature>
<keyword evidence="2" id="KW-0812">Transmembrane</keyword>
<dbReference type="AlphaFoldDB" id="A0A832WIH3"/>
<dbReference type="Gene3D" id="1.10.287.1490">
    <property type="match status" value="1"/>
</dbReference>
<sequence length="270" mass="31020">MKRYGLPILVVILLLGIPQALAVYSYTAKLYPGDVVYINNLPIMIDRDKDTNITAAILHIGDRLIIIKEGEKKEINSIEISVSSFNNYAILSISSEKPFEVKFSNEETSQKLETLKEENEKLKEQIQNLTKENEQLKNENAQLKRRISDLEKHLKEAKAQDISELQVQINNLTRENRELKEKIANQTNTINQLKAKAKFLEQQNNEYRTLITKLLEEQAKKSEQSYIEKAKREKLIGSVILKTLLVATGITGLIGFLLYRDKRSWEYGGL</sequence>
<gene>
    <name evidence="3" type="ORF">HA331_00235</name>
</gene>
<accession>A0A832WIH3</accession>
<keyword evidence="2" id="KW-1133">Transmembrane helix</keyword>
<reference evidence="3" key="1">
    <citation type="journal article" date="2020" name="bioRxiv">
        <title>A rank-normalized archaeal taxonomy based on genome phylogeny resolves widespread incomplete and uneven classifications.</title>
        <authorList>
            <person name="Rinke C."/>
            <person name="Chuvochina M."/>
            <person name="Mussig A.J."/>
            <person name="Chaumeil P.-A."/>
            <person name="Waite D.W."/>
            <person name="Whitman W.B."/>
            <person name="Parks D.H."/>
            <person name="Hugenholtz P."/>
        </authorList>
    </citation>
    <scope>NUCLEOTIDE SEQUENCE</scope>
    <source>
        <strain evidence="3">UBA8834</strain>
    </source>
</reference>
<evidence type="ECO:0000256" key="1">
    <source>
        <dbReference type="SAM" id="Coils"/>
    </source>
</evidence>
<name>A0A832WIH3_PYRHR</name>
<evidence type="ECO:0000256" key="2">
    <source>
        <dbReference type="SAM" id="Phobius"/>
    </source>
</evidence>
<proteinExistence type="predicted"/>
<dbReference type="RefSeq" id="WP_010885275.1">
    <property type="nucleotide sequence ID" value="NZ_DUJN01000002.1"/>
</dbReference>